<name>A0A8T4LAL5_9ARCH</name>
<keyword evidence="2" id="KW-0645">Protease</keyword>
<dbReference type="EMBL" id="JAGVWE010000003">
    <property type="protein sequence ID" value="MBS3062982.1"/>
    <property type="molecule type" value="Genomic_DNA"/>
</dbReference>
<dbReference type="InterPro" id="IPR047272">
    <property type="entry name" value="S49_SppA_C"/>
</dbReference>
<accession>A0A8T4LAL5</accession>
<protein>
    <submittedName>
        <fullName evidence="6">S49 family peptidase</fullName>
    </submittedName>
</protein>
<evidence type="ECO:0000256" key="2">
    <source>
        <dbReference type="ARBA" id="ARBA00022670"/>
    </source>
</evidence>
<dbReference type="AlphaFoldDB" id="A0A8T4LAL5"/>
<dbReference type="Gene3D" id="3.90.226.10">
    <property type="entry name" value="2-enoyl-CoA Hydratase, Chain A, domain 1"/>
    <property type="match status" value="1"/>
</dbReference>
<reference evidence="6" key="2">
    <citation type="submission" date="2021-05" db="EMBL/GenBank/DDBJ databases">
        <title>Protein family content uncovers lineage relationships and bacterial pathway maintenance mechanisms in DPANN archaea.</title>
        <authorList>
            <person name="Castelle C.J."/>
            <person name="Meheust R."/>
            <person name="Jaffe A.L."/>
            <person name="Seitz K."/>
            <person name="Gong X."/>
            <person name="Baker B.J."/>
            <person name="Banfield J.F."/>
        </authorList>
    </citation>
    <scope>NUCLEOTIDE SEQUENCE</scope>
    <source>
        <strain evidence="6">RIFCSPLOWO2_01_FULL_58_19</strain>
    </source>
</reference>
<dbReference type="InterPro" id="IPR002142">
    <property type="entry name" value="Peptidase_S49"/>
</dbReference>
<feature type="domain" description="Peptidase S49" evidence="5">
    <location>
        <begin position="78"/>
        <end position="215"/>
    </location>
</feature>
<evidence type="ECO:0000259" key="5">
    <source>
        <dbReference type="Pfam" id="PF01343"/>
    </source>
</evidence>
<dbReference type="Pfam" id="PF01343">
    <property type="entry name" value="Peptidase_S49"/>
    <property type="match status" value="1"/>
</dbReference>
<comment type="caution">
    <text evidence="6">The sequence shown here is derived from an EMBL/GenBank/DDBJ whole genome shotgun (WGS) entry which is preliminary data.</text>
</comment>
<dbReference type="GO" id="GO:0008236">
    <property type="term" value="F:serine-type peptidase activity"/>
    <property type="evidence" value="ECO:0007669"/>
    <property type="project" value="UniProtKB-KW"/>
</dbReference>
<reference evidence="6" key="1">
    <citation type="submission" date="2021-03" db="EMBL/GenBank/DDBJ databases">
        <authorList>
            <person name="Jaffe A."/>
        </authorList>
    </citation>
    <scope>NUCLEOTIDE SEQUENCE</scope>
    <source>
        <strain evidence="6">RIFCSPLOWO2_01_FULL_58_19</strain>
    </source>
</reference>
<evidence type="ECO:0000256" key="4">
    <source>
        <dbReference type="ARBA" id="ARBA00022825"/>
    </source>
</evidence>
<evidence type="ECO:0000313" key="6">
    <source>
        <dbReference type="EMBL" id="MBS3062982.1"/>
    </source>
</evidence>
<proteinExistence type="inferred from homology"/>
<dbReference type="InterPro" id="IPR029045">
    <property type="entry name" value="ClpP/crotonase-like_dom_sf"/>
</dbReference>
<organism evidence="6 7">
    <name type="scientific">Candidatus Iainarchaeum sp</name>
    <dbReference type="NCBI Taxonomy" id="3101447"/>
    <lineage>
        <taxon>Archaea</taxon>
        <taxon>Candidatus Iainarchaeota</taxon>
        <taxon>Candidatus Iainarchaeia</taxon>
        <taxon>Candidatus Iainarchaeales</taxon>
        <taxon>Candidatus Iainarchaeaceae</taxon>
        <taxon>Candidatus Iainarchaeum</taxon>
    </lineage>
</organism>
<keyword evidence="4" id="KW-0720">Serine protease</keyword>
<dbReference type="SUPFAM" id="SSF52096">
    <property type="entry name" value="ClpP/crotonase"/>
    <property type="match status" value="1"/>
</dbReference>
<gene>
    <name evidence="6" type="ORF">J4203_03855</name>
</gene>
<dbReference type="GO" id="GO:0006508">
    <property type="term" value="P:proteolysis"/>
    <property type="evidence" value="ECO:0007669"/>
    <property type="project" value="UniProtKB-KW"/>
</dbReference>
<dbReference type="PANTHER" id="PTHR42987">
    <property type="entry name" value="PEPTIDASE S49"/>
    <property type="match status" value="1"/>
</dbReference>
<dbReference type="Proteomes" id="UP000678237">
    <property type="component" value="Unassembled WGS sequence"/>
</dbReference>
<comment type="similarity">
    <text evidence="1">Belongs to the peptidase S49 family.</text>
</comment>
<keyword evidence="3" id="KW-0378">Hydrolase</keyword>
<dbReference type="CDD" id="cd07023">
    <property type="entry name" value="S49_Sppa_N_C"/>
    <property type="match status" value="1"/>
</dbReference>
<dbReference type="PANTHER" id="PTHR42987:SF4">
    <property type="entry name" value="PROTEASE SOHB-RELATED"/>
    <property type="match status" value="1"/>
</dbReference>
<sequence length="264" mass="28730">MALALAFGLVLASYLVPQPVIGTLDLKAEINSAFAEDFSEQVRFARENPEIKAVVVRVNSPGGEAAASEDLYLSLLELRKAKPVVVEVEQIAASGAYYASVAANYVVAKPSSDIGGVGVISSLPEPEEVGENKIITGPFKGQRTGKRHYARQVELIKESFLNAVVEQRQGRLKLPKEVIAEAQVYKGMEAVKYGLVDEIGSGIRALEKAAELAGIVHYRVRDVSEWMGKKKQGVQVVLFVDENQLSPKTNTVPANYFLYVEHEG</sequence>
<evidence type="ECO:0000256" key="3">
    <source>
        <dbReference type="ARBA" id="ARBA00022801"/>
    </source>
</evidence>
<evidence type="ECO:0000256" key="1">
    <source>
        <dbReference type="ARBA" id="ARBA00008683"/>
    </source>
</evidence>
<evidence type="ECO:0000313" key="7">
    <source>
        <dbReference type="Proteomes" id="UP000678237"/>
    </source>
</evidence>